<name>A0A0C2XHL7_HEBCY</name>
<dbReference type="Proteomes" id="UP000053424">
    <property type="component" value="Unassembled WGS sequence"/>
</dbReference>
<proteinExistence type="predicted"/>
<sequence>MTCSGKLNHRGRLRNLADGGANEEVGARLTEGGWIKYILSRTTMGEACHRRRVLESWLAKGNNHTIAGRSRSAPHTRTTREAHRCRRRRRTHLGRRSVTILDNDKSSSPLAPSRRRGEEEKEGKAAVPVGTGMGSKRKCEPSIYTLGSGTVDQQGPALVGAFGLDPLLPIRFLSIRNL</sequence>
<feature type="compositionally biased region" description="Basic residues" evidence="1">
    <location>
        <begin position="83"/>
        <end position="95"/>
    </location>
</feature>
<evidence type="ECO:0000313" key="3">
    <source>
        <dbReference type="EMBL" id="KIM37358.1"/>
    </source>
</evidence>
<protein>
    <submittedName>
        <fullName evidence="3">Uncharacterized protein</fullName>
    </submittedName>
</protein>
<reference evidence="4" key="2">
    <citation type="submission" date="2015-01" db="EMBL/GenBank/DDBJ databases">
        <title>Evolutionary Origins and Diversification of the Mycorrhizal Mutualists.</title>
        <authorList>
            <consortium name="DOE Joint Genome Institute"/>
            <consortium name="Mycorrhizal Genomics Consortium"/>
            <person name="Kohler A."/>
            <person name="Kuo A."/>
            <person name="Nagy L.G."/>
            <person name="Floudas D."/>
            <person name="Copeland A."/>
            <person name="Barry K.W."/>
            <person name="Cichocki N."/>
            <person name="Veneault-Fourrey C."/>
            <person name="LaButti K."/>
            <person name="Lindquist E.A."/>
            <person name="Lipzen A."/>
            <person name="Lundell T."/>
            <person name="Morin E."/>
            <person name="Murat C."/>
            <person name="Riley R."/>
            <person name="Ohm R."/>
            <person name="Sun H."/>
            <person name="Tunlid A."/>
            <person name="Henrissat B."/>
            <person name="Grigoriev I.V."/>
            <person name="Hibbett D.S."/>
            <person name="Martin F."/>
        </authorList>
    </citation>
    <scope>NUCLEOTIDE SEQUENCE [LARGE SCALE GENOMIC DNA]</scope>
    <source>
        <strain evidence="2">H7</strain>
        <strain evidence="4">h7</strain>
    </source>
</reference>
<dbReference type="EMBL" id="KN831844">
    <property type="protein sequence ID" value="KIM34921.1"/>
    <property type="molecule type" value="Genomic_DNA"/>
</dbReference>
<accession>A0A0C2XHL7</accession>
<evidence type="ECO:0000313" key="4">
    <source>
        <dbReference type="Proteomes" id="UP000053424"/>
    </source>
</evidence>
<feature type="region of interest" description="Disordered" evidence="1">
    <location>
        <begin position="65"/>
        <end position="134"/>
    </location>
</feature>
<feature type="compositionally biased region" description="Basic and acidic residues" evidence="1">
    <location>
        <begin position="115"/>
        <end position="124"/>
    </location>
</feature>
<evidence type="ECO:0000313" key="2">
    <source>
        <dbReference type="EMBL" id="KIM34921.1"/>
    </source>
</evidence>
<reference evidence="3 4" key="1">
    <citation type="submission" date="2014-04" db="EMBL/GenBank/DDBJ databases">
        <authorList>
            <consortium name="DOE Joint Genome Institute"/>
            <person name="Kuo A."/>
            <person name="Gay G."/>
            <person name="Dore J."/>
            <person name="Kohler A."/>
            <person name="Nagy L.G."/>
            <person name="Floudas D."/>
            <person name="Copeland A."/>
            <person name="Barry K.W."/>
            <person name="Cichocki N."/>
            <person name="Veneault-Fourrey C."/>
            <person name="LaButti K."/>
            <person name="Lindquist E.A."/>
            <person name="Lipzen A."/>
            <person name="Lundell T."/>
            <person name="Morin E."/>
            <person name="Murat C."/>
            <person name="Sun H."/>
            <person name="Tunlid A."/>
            <person name="Henrissat B."/>
            <person name="Grigoriev I.V."/>
            <person name="Hibbett D.S."/>
            <person name="Martin F."/>
            <person name="Nordberg H.P."/>
            <person name="Cantor M.N."/>
            <person name="Hua S.X."/>
        </authorList>
    </citation>
    <scope>NUCLEOTIDE SEQUENCE [LARGE SCALE GENOMIC DNA]</scope>
    <source>
        <strain evidence="3">H7</strain>
        <strain evidence="4">h7</strain>
    </source>
</reference>
<gene>
    <name evidence="3" type="ORF">M413DRAFT_278071</name>
    <name evidence="2" type="ORF">M413DRAFT_380446</name>
</gene>
<organism evidence="3 4">
    <name type="scientific">Hebeloma cylindrosporum</name>
    <dbReference type="NCBI Taxonomy" id="76867"/>
    <lineage>
        <taxon>Eukaryota</taxon>
        <taxon>Fungi</taxon>
        <taxon>Dikarya</taxon>
        <taxon>Basidiomycota</taxon>
        <taxon>Agaricomycotina</taxon>
        <taxon>Agaricomycetes</taxon>
        <taxon>Agaricomycetidae</taxon>
        <taxon>Agaricales</taxon>
        <taxon>Agaricineae</taxon>
        <taxon>Hymenogastraceae</taxon>
        <taxon>Hebeloma</taxon>
    </lineage>
</organism>
<dbReference type="HOGENOM" id="CLU_1510795_0_0_1"/>
<keyword evidence="4" id="KW-1185">Reference proteome</keyword>
<evidence type="ECO:0000256" key="1">
    <source>
        <dbReference type="SAM" id="MobiDB-lite"/>
    </source>
</evidence>
<dbReference type="EMBL" id="KN831798">
    <property type="protein sequence ID" value="KIM37358.1"/>
    <property type="molecule type" value="Genomic_DNA"/>
</dbReference>
<reference evidence="3" key="3">
    <citation type="submission" date="2015-02" db="EMBL/GenBank/DDBJ databases">
        <title>Evolutionary Origins and Diversification of the Mycorrhizal Mutualists.</title>
        <authorList>
            <consortium name="DOE Joint Genome Institute"/>
            <consortium name="Mycorrhizal Genomics Consortium"/>
            <person name="Kohler A."/>
            <person name="Kuo A."/>
            <person name="Nagy L.G."/>
            <person name="Floudas D."/>
            <person name="Copeland A."/>
            <person name="Barry K.W."/>
            <person name="Cichocki N."/>
            <person name="Veneault-Fourrey C."/>
            <person name="LaButti K."/>
            <person name="Lindquist E.A."/>
            <person name="Lipzen A."/>
            <person name="Lundell T."/>
            <person name="Morin E."/>
            <person name="Murat C."/>
            <person name="Riley R."/>
            <person name="Ohm R."/>
            <person name="Sun H."/>
            <person name="Tunlid A."/>
            <person name="Henrissat B."/>
            <person name="Grigoriev I.V."/>
            <person name="Hibbett D.S."/>
            <person name="Martin F."/>
        </authorList>
    </citation>
    <scope>NUCLEOTIDE SEQUENCE</scope>
    <source>
        <strain evidence="3">H7</strain>
    </source>
</reference>
<dbReference type="AlphaFoldDB" id="A0A0C2XHL7"/>